<protein>
    <submittedName>
        <fullName evidence="1">Uncharacterized protein</fullName>
    </submittedName>
</protein>
<dbReference type="EMBL" id="GBXM01070779">
    <property type="protein sequence ID" value="JAH37798.1"/>
    <property type="molecule type" value="Transcribed_RNA"/>
</dbReference>
<reference evidence="1" key="2">
    <citation type="journal article" date="2015" name="Fish Shellfish Immunol.">
        <title>Early steps in the European eel (Anguilla anguilla)-Vibrio vulnificus interaction in the gills: Role of the RtxA13 toxin.</title>
        <authorList>
            <person name="Callol A."/>
            <person name="Pajuelo D."/>
            <person name="Ebbesson L."/>
            <person name="Teles M."/>
            <person name="MacKenzie S."/>
            <person name="Amaro C."/>
        </authorList>
    </citation>
    <scope>NUCLEOTIDE SEQUENCE</scope>
</reference>
<organism evidence="1">
    <name type="scientific">Anguilla anguilla</name>
    <name type="common">European freshwater eel</name>
    <name type="synonym">Muraena anguilla</name>
    <dbReference type="NCBI Taxonomy" id="7936"/>
    <lineage>
        <taxon>Eukaryota</taxon>
        <taxon>Metazoa</taxon>
        <taxon>Chordata</taxon>
        <taxon>Craniata</taxon>
        <taxon>Vertebrata</taxon>
        <taxon>Euteleostomi</taxon>
        <taxon>Actinopterygii</taxon>
        <taxon>Neopterygii</taxon>
        <taxon>Teleostei</taxon>
        <taxon>Anguilliformes</taxon>
        <taxon>Anguillidae</taxon>
        <taxon>Anguilla</taxon>
    </lineage>
</organism>
<accession>A0A0E9SBC7</accession>
<sequence>MSSPADLMNCRIGQLYPLWTSWVCAR</sequence>
<dbReference type="AlphaFoldDB" id="A0A0E9SBC7"/>
<evidence type="ECO:0000313" key="1">
    <source>
        <dbReference type="EMBL" id="JAH37798.1"/>
    </source>
</evidence>
<name>A0A0E9SBC7_ANGAN</name>
<reference evidence="1" key="1">
    <citation type="submission" date="2014-11" db="EMBL/GenBank/DDBJ databases">
        <authorList>
            <person name="Amaro Gonzalez C."/>
        </authorList>
    </citation>
    <scope>NUCLEOTIDE SEQUENCE</scope>
</reference>
<proteinExistence type="predicted"/>